<keyword evidence="1" id="KW-0805">Transcription regulation</keyword>
<accession>A0A4R3JA51</accession>
<dbReference type="CDD" id="cd00038">
    <property type="entry name" value="CAP_ED"/>
    <property type="match status" value="1"/>
</dbReference>
<evidence type="ECO:0000256" key="3">
    <source>
        <dbReference type="ARBA" id="ARBA00023163"/>
    </source>
</evidence>
<evidence type="ECO:0000259" key="4">
    <source>
        <dbReference type="PROSITE" id="PS50042"/>
    </source>
</evidence>
<dbReference type="GO" id="GO:0003677">
    <property type="term" value="F:DNA binding"/>
    <property type="evidence" value="ECO:0007669"/>
    <property type="project" value="UniProtKB-KW"/>
</dbReference>
<dbReference type="SUPFAM" id="SSF51206">
    <property type="entry name" value="cAMP-binding domain-like"/>
    <property type="match status" value="1"/>
</dbReference>
<sequence>MSEGDYAMLRRLAVFAGLPDVEVRKLLGHMAITTVPRHTTLFLQGDPATRFYIIFEGWVKLYRQSADGHESVIEVLTGGESFAEAAIFDESVYPVSAEVVCDARLLEVPGEPLLRALRSNADLCLNIMSAMSRRMRQVVHQVEQITVRSSVERLALFLGQLAARREGAVELHLPIDKALIAARLGMQPETLSRSFSKLGSYGVKTQGSTVIIADVDILLTLGKDDEDLCPPRIDRCS</sequence>
<evidence type="ECO:0000256" key="2">
    <source>
        <dbReference type="ARBA" id="ARBA00023125"/>
    </source>
</evidence>
<keyword evidence="3" id="KW-0804">Transcription</keyword>
<organism evidence="6 7">
    <name type="scientific">Varunaivibrio sulfuroxidans</name>
    <dbReference type="NCBI Taxonomy" id="1773489"/>
    <lineage>
        <taxon>Bacteria</taxon>
        <taxon>Pseudomonadati</taxon>
        <taxon>Pseudomonadota</taxon>
        <taxon>Alphaproteobacteria</taxon>
        <taxon>Rhodospirillales</taxon>
        <taxon>Magnetovibrionaceae</taxon>
        <taxon>Varunaivibrio</taxon>
    </lineage>
</organism>
<dbReference type="Pfam" id="PF13545">
    <property type="entry name" value="HTH_Crp_2"/>
    <property type="match status" value="1"/>
</dbReference>
<dbReference type="InterPro" id="IPR018490">
    <property type="entry name" value="cNMP-bd_dom_sf"/>
</dbReference>
<protein>
    <submittedName>
        <fullName evidence="6">Crp/Fnr family transcriptional regulator</fullName>
    </submittedName>
</protein>
<dbReference type="InterPro" id="IPR036388">
    <property type="entry name" value="WH-like_DNA-bd_sf"/>
</dbReference>
<dbReference type="InterPro" id="IPR014710">
    <property type="entry name" value="RmlC-like_jellyroll"/>
</dbReference>
<dbReference type="InterPro" id="IPR036390">
    <property type="entry name" value="WH_DNA-bd_sf"/>
</dbReference>
<dbReference type="InterPro" id="IPR050397">
    <property type="entry name" value="Env_Response_Regulators"/>
</dbReference>
<gene>
    <name evidence="6" type="ORF">EDD55_10527</name>
</gene>
<dbReference type="RefSeq" id="WP_132938940.1">
    <property type="nucleotide sequence ID" value="NZ_CP119676.1"/>
</dbReference>
<keyword evidence="2" id="KW-0238">DNA-binding</keyword>
<dbReference type="GO" id="GO:0005829">
    <property type="term" value="C:cytosol"/>
    <property type="evidence" value="ECO:0007669"/>
    <property type="project" value="TreeGrafter"/>
</dbReference>
<dbReference type="Gene3D" id="2.60.120.10">
    <property type="entry name" value="Jelly Rolls"/>
    <property type="match status" value="1"/>
</dbReference>
<dbReference type="OrthoDB" id="190787at2"/>
<evidence type="ECO:0000256" key="1">
    <source>
        <dbReference type="ARBA" id="ARBA00023015"/>
    </source>
</evidence>
<dbReference type="EMBL" id="SLZW01000005">
    <property type="protein sequence ID" value="TCS62482.1"/>
    <property type="molecule type" value="Genomic_DNA"/>
</dbReference>
<dbReference type="AlphaFoldDB" id="A0A4R3JA51"/>
<feature type="domain" description="HTH crp-type" evidence="5">
    <location>
        <begin position="148"/>
        <end position="216"/>
    </location>
</feature>
<comment type="caution">
    <text evidence="6">The sequence shown here is derived from an EMBL/GenBank/DDBJ whole genome shotgun (WGS) entry which is preliminary data.</text>
</comment>
<dbReference type="PROSITE" id="PS50042">
    <property type="entry name" value="CNMP_BINDING_3"/>
    <property type="match status" value="1"/>
</dbReference>
<dbReference type="PANTHER" id="PTHR24567">
    <property type="entry name" value="CRP FAMILY TRANSCRIPTIONAL REGULATORY PROTEIN"/>
    <property type="match status" value="1"/>
</dbReference>
<evidence type="ECO:0000259" key="5">
    <source>
        <dbReference type="PROSITE" id="PS51063"/>
    </source>
</evidence>
<dbReference type="InterPro" id="IPR012318">
    <property type="entry name" value="HTH_CRP"/>
</dbReference>
<dbReference type="Proteomes" id="UP000295304">
    <property type="component" value="Unassembled WGS sequence"/>
</dbReference>
<feature type="domain" description="Cyclic nucleotide-binding" evidence="4">
    <location>
        <begin position="14"/>
        <end position="134"/>
    </location>
</feature>
<proteinExistence type="predicted"/>
<dbReference type="Pfam" id="PF00027">
    <property type="entry name" value="cNMP_binding"/>
    <property type="match status" value="1"/>
</dbReference>
<name>A0A4R3JA51_9PROT</name>
<dbReference type="SUPFAM" id="SSF46785">
    <property type="entry name" value="Winged helix' DNA-binding domain"/>
    <property type="match status" value="1"/>
</dbReference>
<reference evidence="6 7" key="1">
    <citation type="submission" date="2019-03" db="EMBL/GenBank/DDBJ databases">
        <title>Genomic Encyclopedia of Type Strains, Phase IV (KMG-IV): sequencing the most valuable type-strain genomes for metagenomic binning, comparative biology and taxonomic classification.</title>
        <authorList>
            <person name="Goeker M."/>
        </authorList>
    </citation>
    <scope>NUCLEOTIDE SEQUENCE [LARGE SCALE GENOMIC DNA]</scope>
    <source>
        <strain evidence="6 7">DSM 101688</strain>
    </source>
</reference>
<evidence type="ECO:0000313" key="7">
    <source>
        <dbReference type="Proteomes" id="UP000295304"/>
    </source>
</evidence>
<keyword evidence="7" id="KW-1185">Reference proteome</keyword>
<dbReference type="InterPro" id="IPR000595">
    <property type="entry name" value="cNMP-bd_dom"/>
</dbReference>
<dbReference type="SMART" id="SM00419">
    <property type="entry name" value="HTH_CRP"/>
    <property type="match status" value="1"/>
</dbReference>
<evidence type="ECO:0000313" key="6">
    <source>
        <dbReference type="EMBL" id="TCS62482.1"/>
    </source>
</evidence>
<dbReference type="SMART" id="SM00100">
    <property type="entry name" value="cNMP"/>
    <property type="match status" value="1"/>
</dbReference>
<dbReference type="PANTHER" id="PTHR24567:SF74">
    <property type="entry name" value="HTH-TYPE TRANSCRIPTIONAL REGULATOR ARCR"/>
    <property type="match status" value="1"/>
</dbReference>
<dbReference type="PROSITE" id="PS51063">
    <property type="entry name" value="HTH_CRP_2"/>
    <property type="match status" value="1"/>
</dbReference>
<dbReference type="GO" id="GO:0003700">
    <property type="term" value="F:DNA-binding transcription factor activity"/>
    <property type="evidence" value="ECO:0007669"/>
    <property type="project" value="TreeGrafter"/>
</dbReference>
<dbReference type="Gene3D" id="1.10.10.10">
    <property type="entry name" value="Winged helix-like DNA-binding domain superfamily/Winged helix DNA-binding domain"/>
    <property type="match status" value="1"/>
</dbReference>